<dbReference type="STRING" id="420953.SAMN05192543_104594"/>
<gene>
    <name evidence="1" type="ORF">SAMN05192543_104594</name>
</gene>
<accession>A0A1I3LW58</accession>
<name>A0A1I3LW58_9BURK</name>
<reference evidence="1 2" key="1">
    <citation type="submission" date="2016-10" db="EMBL/GenBank/DDBJ databases">
        <authorList>
            <person name="de Groot N.N."/>
        </authorList>
    </citation>
    <scope>NUCLEOTIDE SEQUENCE [LARGE SCALE GENOMIC DNA]</scope>
    <source>
        <strain evidence="1 2">LMG 23650</strain>
    </source>
</reference>
<dbReference type="EMBL" id="FOQU01000004">
    <property type="protein sequence ID" value="SFI88923.1"/>
    <property type="molecule type" value="Genomic_DNA"/>
</dbReference>
<evidence type="ECO:0000313" key="1">
    <source>
        <dbReference type="EMBL" id="SFI88923.1"/>
    </source>
</evidence>
<sequence length="37" mass="4616">MELKTLRLWLFEMLRVRAERYGLVRRGPREPHVPPRR</sequence>
<keyword evidence="2" id="KW-1185">Reference proteome</keyword>
<dbReference type="Proteomes" id="UP000199548">
    <property type="component" value="Unassembled WGS sequence"/>
</dbReference>
<protein>
    <submittedName>
        <fullName evidence="1">Uncharacterized protein</fullName>
    </submittedName>
</protein>
<evidence type="ECO:0000313" key="2">
    <source>
        <dbReference type="Proteomes" id="UP000199548"/>
    </source>
</evidence>
<proteinExistence type="predicted"/>
<dbReference type="AlphaFoldDB" id="A0A1I3LW58"/>
<organism evidence="1 2">
    <name type="scientific">Paraburkholderia megapolitana</name>
    <dbReference type="NCBI Taxonomy" id="420953"/>
    <lineage>
        <taxon>Bacteria</taxon>
        <taxon>Pseudomonadati</taxon>
        <taxon>Pseudomonadota</taxon>
        <taxon>Betaproteobacteria</taxon>
        <taxon>Burkholderiales</taxon>
        <taxon>Burkholderiaceae</taxon>
        <taxon>Paraburkholderia</taxon>
    </lineage>
</organism>